<dbReference type="RefSeq" id="XP_009024050.1">
    <property type="nucleotide sequence ID" value="XM_009025802.1"/>
</dbReference>
<proteinExistence type="predicted"/>
<reference evidence="2 4" key="2">
    <citation type="journal article" date="2013" name="Nature">
        <title>Insights into bilaterian evolution from three spiralian genomes.</title>
        <authorList>
            <person name="Simakov O."/>
            <person name="Marletaz F."/>
            <person name="Cho S.J."/>
            <person name="Edsinger-Gonzales E."/>
            <person name="Havlak P."/>
            <person name="Hellsten U."/>
            <person name="Kuo D.H."/>
            <person name="Larsson T."/>
            <person name="Lv J."/>
            <person name="Arendt D."/>
            <person name="Savage R."/>
            <person name="Osoegawa K."/>
            <person name="de Jong P."/>
            <person name="Grimwood J."/>
            <person name="Chapman J.A."/>
            <person name="Shapiro H."/>
            <person name="Aerts A."/>
            <person name="Otillar R.P."/>
            <person name="Terry A.Y."/>
            <person name="Boore J.L."/>
            <person name="Grigoriev I.V."/>
            <person name="Lindberg D.R."/>
            <person name="Seaver E.C."/>
            <person name="Weisblat D.A."/>
            <person name="Putnam N.H."/>
            <person name="Rokhsar D.S."/>
        </authorList>
    </citation>
    <scope>NUCLEOTIDE SEQUENCE</scope>
</reference>
<dbReference type="KEGG" id="hro:HELRODRAFT_193158"/>
<organism evidence="3 4">
    <name type="scientific">Helobdella robusta</name>
    <name type="common">Californian leech</name>
    <dbReference type="NCBI Taxonomy" id="6412"/>
    <lineage>
        <taxon>Eukaryota</taxon>
        <taxon>Metazoa</taxon>
        <taxon>Spiralia</taxon>
        <taxon>Lophotrochozoa</taxon>
        <taxon>Annelida</taxon>
        <taxon>Clitellata</taxon>
        <taxon>Hirudinea</taxon>
        <taxon>Rhynchobdellida</taxon>
        <taxon>Glossiphoniidae</taxon>
        <taxon>Helobdella</taxon>
    </lineage>
</organism>
<evidence type="ECO:0000313" key="3">
    <source>
        <dbReference type="EnsemblMetazoa" id="HelroP193158"/>
    </source>
</evidence>
<sequence length="142" mass="15854">MPIKFRTGPRNNCSTRLSVKSTPSSNDTSASTKTSTLPRTAYAGTEPHDREEKFTSHLDLLISIELVSTANADGLAGNTLSSRDVLRSDFYLSNRIAKHVFVHFCITQHRIDPDNSTSSITFANTHATVWWELYKKLLLSPQ</sequence>
<dbReference type="GeneID" id="20212537"/>
<dbReference type="InParanoid" id="T1FUP1"/>
<gene>
    <name evidence="3" type="primary">20212537</name>
    <name evidence="2" type="ORF">HELRODRAFT_193158</name>
</gene>
<feature type="region of interest" description="Disordered" evidence="1">
    <location>
        <begin position="1"/>
        <end position="50"/>
    </location>
</feature>
<name>T1FUP1_HELRO</name>
<dbReference type="HOGENOM" id="CLU_1817889_0_0_1"/>
<evidence type="ECO:0000256" key="1">
    <source>
        <dbReference type="SAM" id="MobiDB-lite"/>
    </source>
</evidence>
<protein>
    <submittedName>
        <fullName evidence="2 3">Uncharacterized protein</fullName>
    </submittedName>
</protein>
<accession>T1FUP1</accession>
<reference evidence="4" key="1">
    <citation type="submission" date="2012-12" db="EMBL/GenBank/DDBJ databases">
        <authorList>
            <person name="Hellsten U."/>
            <person name="Grimwood J."/>
            <person name="Chapman J.A."/>
            <person name="Shapiro H."/>
            <person name="Aerts A."/>
            <person name="Otillar R.P."/>
            <person name="Terry A.Y."/>
            <person name="Boore J.L."/>
            <person name="Simakov O."/>
            <person name="Marletaz F."/>
            <person name="Cho S.-J."/>
            <person name="Edsinger-Gonzales E."/>
            <person name="Havlak P."/>
            <person name="Kuo D.-H."/>
            <person name="Larsson T."/>
            <person name="Lv J."/>
            <person name="Arendt D."/>
            <person name="Savage R."/>
            <person name="Osoegawa K."/>
            <person name="de Jong P."/>
            <person name="Lindberg D.R."/>
            <person name="Seaver E.C."/>
            <person name="Weisblat D.A."/>
            <person name="Putnam N.H."/>
            <person name="Grigoriev I.V."/>
            <person name="Rokhsar D.S."/>
        </authorList>
    </citation>
    <scope>NUCLEOTIDE SEQUENCE</scope>
</reference>
<reference evidence="3" key="3">
    <citation type="submission" date="2015-06" db="UniProtKB">
        <authorList>
            <consortium name="EnsemblMetazoa"/>
        </authorList>
    </citation>
    <scope>IDENTIFICATION</scope>
</reference>
<evidence type="ECO:0000313" key="2">
    <source>
        <dbReference type="EMBL" id="ESN97984.1"/>
    </source>
</evidence>
<dbReference type="EMBL" id="KB097269">
    <property type="protein sequence ID" value="ESN97984.1"/>
    <property type="molecule type" value="Genomic_DNA"/>
</dbReference>
<dbReference type="EnsemblMetazoa" id="HelroT193158">
    <property type="protein sequence ID" value="HelroP193158"/>
    <property type="gene ID" value="HelroG193158"/>
</dbReference>
<dbReference type="Proteomes" id="UP000015101">
    <property type="component" value="Unassembled WGS sequence"/>
</dbReference>
<dbReference type="AlphaFoldDB" id="T1FUP1"/>
<dbReference type="CTD" id="20212537"/>
<dbReference type="EMBL" id="AMQM01006116">
    <property type="status" value="NOT_ANNOTATED_CDS"/>
    <property type="molecule type" value="Genomic_DNA"/>
</dbReference>
<feature type="compositionally biased region" description="Polar residues" evidence="1">
    <location>
        <begin position="9"/>
        <end position="38"/>
    </location>
</feature>
<evidence type="ECO:0000313" key="4">
    <source>
        <dbReference type="Proteomes" id="UP000015101"/>
    </source>
</evidence>
<keyword evidence="4" id="KW-1185">Reference proteome</keyword>